<dbReference type="InterPro" id="IPR002227">
    <property type="entry name" value="Tyrosinase_Cu-bd"/>
</dbReference>
<dbReference type="GO" id="GO:0046872">
    <property type="term" value="F:metal ion binding"/>
    <property type="evidence" value="ECO:0007669"/>
    <property type="project" value="UniProtKB-KW"/>
</dbReference>
<dbReference type="InterPro" id="IPR050316">
    <property type="entry name" value="Tyrosinase/Hemocyanin"/>
</dbReference>
<keyword evidence="1" id="KW-0479">Metal-binding</keyword>
<keyword evidence="2" id="KW-0186">Copper</keyword>
<feature type="signal peptide" evidence="3">
    <location>
        <begin position="1"/>
        <end position="23"/>
    </location>
</feature>
<dbReference type="PROSITE" id="PS00498">
    <property type="entry name" value="TYROSINASE_2"/>
    <property type="match status" value="1"/>
</dbReference>
<evidence type="ECO:0000256" key="1">
    <source>
        <dbReference type="ARBA" id="ARBA00022723"/>
    </source>
</evidence>
<dbReference type="PANTHER" id="PTHR11474">
    <property type="entry name" value="TYROSINASE FAMILY MEMBER"/>
    <property type="match status" value="1"/>
</dbReference>
<evidence type="ECO:0000256" key="3">
    <source>
        <dbReference type="SAM" id="SignalP"/>
    </source>
</evidence>
<evidence type="ECO:0000259" key="4">
    <source>
        <dbReference type="PROSITE" id="PS00498"/>
    </source>
</evidence>
<dbReference type="Proteomes" id="UP000622580">
    <property type="component" value="Unassembled WGS sequence"/>
</dbReference>
<dbReference type="PRINTS" id="PR00092">
    <property type="entry name" value="TYROSINASE"/>
</dbReference>
<keyword evidence="6" id="KW-1185">Reference proteome</keyword>
<gene>
    <name evidence="5" type="ORF">JKL49_11275</name>
</gene>
<dbReference type="RefSeq" id="WP_215340603.1">
    <property type="nucleotide sequence ID" value="NZ_JAGSGD010000001.1"/>
</dbReference>
<dbReference type="Gene3D" id="1.10.1280.10">
    <property type="entry name" value="Di-copper center containing domain from catechol oxidase"/>
    <property type="match status" value="1"/>
</dbReference>
<protein>
    <submittedName>
        <fullName evidence="5">Tyrosinase family protein</fullName>
    </submittedName>
</protein>
<feature type="chain" id="PRO_5037153385" evidence="3">
    <location>
        <begin position="24"/>
        <end position="466"/>
    </location>
</feature>
<dbReference type="InterPro" id="IPR008922">
    <property type="entry name" value="Di-copper_centre_dom_sf"/>
</dbReference>
<sequence>MSFRITRRALVAVGALAATPAWPQAGKVRPDIRSAAGKTNLQKYARAVRLMTDLPGSDPRSWVYQWYIHALPRTLTKEGELKRLFPIPSPARSLAETVWETCKAHHTGDLSDDFLPWHRLYVMQFEETVRTVLNDPSFVLPYWSYTEAGNRILPPEFRRKDDPVWGSLYREHRSSATNSGVPIDAGLNPNPIQADALNQRTYRRKGAQLGFCAHLDRNLHGRVHVQVGDGVGMGDVPTAANDPIFWLHHCDIDRMWMSWNANGGRNPTDAWADRSFVLPDGRGNKMERMISSVLDASKLQYAYDALLPGPTITAATAGGPVRPVVTLARSSTAVALSDDVVQITLSPTGMKSPKIMGAGLRRQYLVLGTLSANVQPGVLYAVEVRSSAAWFVVGYIHFFDAVPHGDSGHDHMAMAGAPAAIDREFSFDVTSLTAGKAKLPPIRLRAVRARASAAQPVVGRLELVEN</sequence>
<dbReference type="Pfam" id="PF00264">
    <property type="entry name" value="Tyrosinase"/>
    <property type="match status" value="2"/>
</dbReference>
<feature type="domain" description="Tyrosinase copper-binding" evidence="4">
    <location>
        <begin position="242"/>
        <end position="253"/>
    </location>
</feature>
<dbReference type="AlphaFoldDB" id="A0A941D0I1"/>
<name>A0A941D0I1_9CAUL</name>
<keyword evidence="3" id="KW-0732">Signal</keyword>
<dbReference type="PANTHER" id="PTHR11474:SF76">
    <property type="entry name" value="SHKT DOMAIN-CONTAINING PROTEIN"/>
    <property type="match status" value="1"/>
</dbReference>
<evidence type="ECO:0000313" key="5">
    <source>
        <dbReference type="EMBL" id="MBR7619971.1"/>
    </source>
</evidence>
<proteinExistence type="predicted"/>
<dbReference type="GO" id="GO:0016491">
    <property type="term" value="F:oxidoreductase activity"/>
    <property type="evidence" value="ECO:0007669"/>
    <property type="project" value="InterPro"/>
</dbReference>
<reference evidence="5" key="1">
    <citation type="submission" date="2021-04" db="EMBL/GenBank/DDBJ databases">
        <title>Draft genome assembly of strain Phenylobacterium sp. 20VBR1 using MiniION and Illumina platforms.</title>
        <authorList>
            <person name="Thomas F.A."/>
            <person name="Krishnan K.P."/>
            <person name="Sinha R.K."/>
        </authorList>
    </citation>
    <scope>NUCLEOTIDE SEQUENCE</scope>
    <source>
        <strain evidence="5">20VBR1</strain>
    </source>
</reference>
<comment type="caution">
    <text evidence="5">The sequence shown here is derived from an EMBL/GenBank/DDBJ whole genome shotgun (WGS) entry which is preliminary data.</text>
</comment>
<dbReference type="SUPFAM" id="SSF48056">
    <property type="entry name" value="Di-copper centre-containing domain"/>
    <property type="match status" value="1"/>
</dbReference>
<evidence type="ECO:0000313" key="6">
    <source>
        <dbReference type="Proteomes" id="UP000622580"/>
    </source>
</evidence>
<accession>A0A941D0I1</accession>
<evidence type="ECO:0000256" key="2">
    <source>
        <dbReference type="ARBA" id="ARBA00023008"/>
    </source>
</evidence>
<dbReference type="EMBL" id="JAGSGD010000001">
    <property type="protein sequence ID" value="MBR7619971.1"/>
    <property type="molecule type" value="Genomic_DNA"/>
</dbReference>
<organism evidence="5 6">
    <name type="scientific">Phenylobacterium glaciei</name>
    <dbReference type="NCBI Taxonomy" id="2803784"/>
    <lineage>
        <taxon>Bacteria</taxon>
        <taxon>Pseudomonadati</taxon>
        <taxon>Pseudomonadota</taxon>
        <taxon>Alphaproteobacteria</taxon>
        <taxon>Caulobacterales</taxon>
        <taxon>Caulobacteraceae</taxon>
        <taxon>Phenylobacterium</taxon>
    </lineage>
</organism>